<dbReference type="EMBL" id="JNHM01000184">
    <property type="protein sequence ID" value="KDS42640.1"/>
    <property type="molecule type" value="Genomic_DNA"/>
</dbReference>
<evidence type="ECO:0000313" key="2">
    <source>
        <dbReference type="Proteomes" id="UP000027661"/>
    </source>
</evidence>
<dbReference type="AlphaFoldDB" id="A0A069S228"/>
<proteinExistence type="predicted"/>
<sequence>MLPAVVFRFVDSGVKLDSVTHGNHDFPFRVDFLQFEFDTVRLVFCLGLCPSSRDEKA</sequence>
<organism evidence="1 2">
    <name type="scientific">Phocaeicola vulgatus str. 3975 RP4</name>
    <dbReference type="NCBI Taxonomy" id="1339352"/>
    <lineage>
        <taxon>Bacteria</taxon>
        <taxon>Pseudomonadati</taxon>
        <taxon>Bacteroidota</taxon>
        <taxon>Bacteroidia</taxon>
        <taxon>Bacteroidales</taxon>
        <taxon>Bacteroidaceae</taxon>
        <taxon>Phocaeicola</taxon>
    </lineage>
</organism>
<reference evidence="1 2" key="1">
    <citation type="submission" date="2014-04" db="EMBL/GenBank/DDBJ databases">
        <authorList>
            <person name="Sears C."/>
            <person name="Carroll K."/>
            <person name="Sack B.R."/>
            <person name="Qadri F."/>
            <person name="Myers L.L."/>
            <person name="Chung G.-T."/>
            <person name="Escheverria P."/>
            <person name="Fraser C.M."/>
            <person name="Sadzewicz L."/>
            <person name="Shefchek K.A."/>
            <person name="Tallon L."/>
            <person name="Das S.P."/>
            <person name="Daugherty S."/>
            <person name="Mongodin E.F."/>
        </authorList>
    </citation>
    <scope>NUCLEOTIDE SEQUENCE [LARGE SCALE GENOMIC DNA]</scope>
    <source>
        <strain evidence="1 2">3975 RP4</strain>
    </source>
</reference>
<comment type="caution">
    <text evidence="1">The sequence shown here is derived from an EMBL/GenBank/DDBJ whole genome shotgun (WGS) entry which is preliminary data.</text>
</comment>
<gene>
    <name evidence="1" type="ORF">M099_4689</name>
</gene>
<name>A0A069S228_PHOVU</name>
<accession>A0A069S228</accession>
<evidence type="ECO:0000313" key="1">
    <source>
        <dbReference type="EMBL" id="KDS42640.1"/>
    </source>
</evidence>
<protein>
    <submittedName>
        <fullName evidence="1">Uncharacterized protein</fullName>
    </submittedName>
</protein>
<dbReference type="Proteomes" id="UP000027661">
    <property type="component" value="Unassembled WGS sequence"/>
</dbReference>